<accession>A0A2U8DYI6</accession>
<sequence length="170" mass="19973">MKIGKNKTLSRKLLDKLTKETLIARSMRCVYLVDNFIIKTSSDATGTKLPIGADQCLNEFNIFHSNDHRLKIFKDILCPVYAIYESKFIYLTVHKYITALSLNNNYHETIYNYIKNGHNFPNETIFFNLLEEFKKLWVTDSEELQNEYCKISTFGYDENKNLLILDYGML</sequence>
<dbReference type="AlphaFoldDB" id="A0A2U8DYI6"/>
<reference evidence="2" key="1">
    <citation type="submission" date="2017-04" db="EMBL/GenBank/DDBJ databases">
        <authorList>
            <person name="Song Y."/>
            <person name="Cho B.-K."/>
        </authorList>
    </citation>
    <scope>NUCLEOTIDE SEQUENCE [LARGE SCALE GENOMIC DNA]</scope>
    <source>
        <strain evidence="2">SL1</strain>
    </source>
</reference>
<dbReference type="EMBL" id="CP020953">
    <property type="protein sequence ID" value="AWI07719.1"/>
    <property type="molecule type" value="Genomic_DNA"/>
</dbReference>
<proteinExistence type="predicted"/>
<dbReference type="KEGG" id="cdrk:B9W14_05880"/>
<keyword evidence="2" id="KW-1185">Reference proteome</keyword>
<protein>
    <submittedName>
        <fullName evidence="1">Uncharacterized protein</fullName>
    </submittedName>
</protein>
<name>A0A2U8DYI6_9CLOT</name>
<gene>
    <name evidence="1" type="ORF">B9W14_05880</name>
</gene>
<organism evidence="1 2">
    <name type="scientific">Clostridium drakei</name>
    <dbReference type="NCBI Taxonomy" id="332101"/>
    <lineage>
        <taxon>Bacteria</taxon>
        <taxon>Bacillati</taxon>
        <taxon>Bacillota</taxon>
        <taxon>Clostridia</taxon>
        <taxon>Eubacteriales</taxon>
        <taxon>Clostridiaceae</taxon>
        <taxon>Clostridium</taxon>
    </lineage>
</organism>
<dbReference type="Proteomes" id="UP000244910">
    <property type="component" value="Chromosome"/>
</dbReference>
<evidence type="ECO:0000313" key="1">
    <source>
        <dbReference type="EMBL" id="AWI07719.1"/>
    </source>
</evidence>
<evidence type="ECO:0000313" key="2">
    <source>
        <dbReference type="Proteomes" id="UP000244910"/>
    </source>
</evidence>